<feature type="compositionally biased region" description="Basic and acidic residues" evidence="1">
    <location>
        <begin position="96"/>
        <end position="107"/>
    </location>
</feature>
<keyword evidence="3" id="KW-1185">Reference proteome</keyword>
<name>A0ABZ1NK97_STRVL</name>
<feature type="compositionally biased region" description="Polar residues" evidence="1">
    <location>
        <begin position="109"/>
        <end position="122"/>
    </location>
</feature>
<feature type="region of interest" description="Disordered" evidence="1">
    <location>
        <begin position="53"/>
        <end position="122"/>
    </location>
</feature>
<dbReference type="RefSeq" id="WP_328336567.1">
    <property type="nucleotide sequence ID" value="NZ_CP107906.1"/>
</dbReference>
<protein>
    <submittedName>
        <fullName evidence="2">Uncharacterized protein</fullName>
    </submittedName>
</protein>
<feature type="compositionally biased region" description="Gly residues" evidence="1">
    <location>
        <begin position="71"/>
        <end position="81"/>
    </location>
</feature>
<dbReference type="Proteomes" id="UP001341259">
    <property type="component" value="Chromosome"/>
</dbReference>
<gene>
    <name evidence="2" type="ORF">OHB29_03385</name>
</gene>
<accession>A0ABZ1NK97</accession>
<dbReference type="EMBL" id="CP107906">
    <property type="protein sequence ID" value="WUG92139.1"/>
    <property type="molecule type" value="Genomic_DNA"/>
</dbReference>
<reference evidence="2 3" key="1">
    <citation type="submission" date="2022-10" db="EMBL/GenBank/DDBJ databases">
        <title>The complete genomes of actinobacterial strains from the NBC collection.</title>
        <authorList>
            <person name="Joergensen T.S."/>
            <person name="Alvarez Arevalo M."/>
            <person name="Sterndorff E.B."/>
            <person name="Faurdal D."/>
            <person name="Vuksanovic O."/>
            <person name="Mourched A.-S."/>
            <person name="Charusanti P."/>
            <person name="Shaw S."/>
            <person name="Blin K."/>
            <person name="Weber T."/>
        </authorList>
    </citation>
    <scope>NUCLEOTIDE SEQUENCE [LARGE SCALE GENOMIC DNA]</scope>
    <source>
        <strain evidence="2 3">NBC_00456</strain>
    </source>
</reference>
<sequence>MEPNPQTPEQPHPAVLELARIRAGMAVGLSVEQSARLQGATDEELTADAQAFAAELGLTGPPAPPAPRSGGSRGPDVGNGAGTVAAGAERFRTKHPQREPRPDEQQRRTNPFQERTYTMENR</sequence>
<organism evidence="2 3">
    <name type="scientific">Streptomyces violaceus</name>
    <name type="common">Streptomyces venezuelae</name>
    <dbReference type="NCBI Taxonomy" id="1936"/>
    <lineage>
        <taxon>Bacteria</taxon>
        <taxon>Bacillati</taxon>
        <taxon>Actinomycetota</taxon>
        <taxon>Actinomycetes</taxon>
        <taxon>Kitasatosporales</taxon>
        <taxon>Streptomycetaceae</taxon>
        <taxon>Streptomyces</taxon>
    </lineage>
</organism>
<evidence type="ECO:0000313" key="3">
    <source>
        <dbReference type="Proteomes" id="UP001341259"/>
    </source>
</evidence>
<evidence type="ECO:0000256" key="1">
    <source>
        <dbReference type="SAM" id="MobiDB-lite"/>
    </source>
</evidence>
<evidence type="ECO:0000313" key="2">
    <source>
        <dbReference type="EMBL" id="WUG92139.1"/>
    </source>
</evidence>
<proteinExistence type="predicted"/>